<proteinExistence type="predicted"/>
<sequence length="451" mass="50875">MKLILLSGGSGTRLWPLSNDSRAKQFLKVLHNEQTGELESMVQRVYRQLSKVVAVEDMIVATNAAQVDMLRNQLGDIPIVVEPERRDTYPAIALACTYLYSILGMKEDEVVGVVSVDAFVDVAFYQQVKKLEQLVMTTNADIGLLGIKPTYPSSKYGYLIPKQYTEYMQVARFVEKPSEEAAEVLIGKGAYWNSGVFAFPLKLLLNKLSKDGFSNSYEELLDHFSRLTKNSFDYEIVENLTKITALTYDGYWKDLGTWNTLTEEMSQQVIGNGGLSEDSHNTHVVNELDLPVKVLGISNAVVAVSADGILVTDKPASSRMKDMLHDGLFSRPMYEERRWGWYRVLDVTRKDGREVLTKRLCVEAGKNLSYQFHNHRSEVWTIISGDSIFVQDGETRMVSHGDVLSIPLGSKHSLYALTDTELIEVQIGDHIVEEDITRLSNDWLEILETIK</sequence>
<dbReference type="SUPFAM" id="SSF51182">
    <property type="entry name" value="RmlC-like cupins"/>
    <property type="match status" value="1"/>
</dbReference>
<dbReference type="SUPFAM" id="SSF53448">
    <property type="entry name" value="Nucleotide-diphospho-sugar transferases"/>
    <property type="match status" value="1"/>
</dbReference>
<feature type="domain" description="Mannose-6-phosphate isomerase type II C-terminal" evidence="2">
    <location>
        <begin position="337"/>
        <end position="440"/>
    </location>
</feature>
<keyword evidence="3" id="KW-0548">Nucleotidyltransferase</keyword>
<evidence type="ECO:0000313" key="4">
    <source>
        <dbReference type="Proteomes" id="UP000094784"/>
    </source>
</evidence>
<dbReference type="RefSeq" id="WP_069480097.1">
    <property type="nucleotide sequence ID" value="NZ_KV766182.1"/>
</dbReference>
<dbReference type="PANTHER" id="PTHR46390:SF1">
    <property type="entry name" value="MANNOSE-1-PHOSPHATE GUANYLYLTRANSFERASE"/>
    <property type="match status" value="1"/>
</dbReference>
<dbReference type="GO" id="GO:0004475">
    <property type="term" value="F:mannose-1-phosphate guanylyltransferase (GTP) activity"/>
    <property type="evidence" value="ECO:0007669"/>
    <property type="project" value="TreeGrafter"/>
</dbReference>
<name>A0A1E4R371_9BACI</name>
<comment type="caution">
    <text evidence="3">The sequence shown here is derived from an EMBL/GenBank/DDBJ whole genome shotgun (WGS) entry which is preliminary data.</text>
</comment>
<dbReference type="AlphaFoldDB" id="A0A1E4R371"/>
<keyword evidence="3" id="KW-0808">Transferase</keyword>
<dbReference type="InterPro" id="IPR051161">
    <property type="entry name" value="Mannose-6P_isomerase_type2"/>
</dbReference>
<dbReference type="CDD" id="cd02213">
    <property type="entry name" value="cupin_PMI_typeII_C"/>
    <property type="match status" value="1"/>
</dbReference>
<dbReference type="InterPro" id="IPR014710">
    <property type="entry name" value="RmlC-like_jellyroll"/>
</dbReference>
<dbReference type="Pfam" id="PF00483">
    <property type="entry name" value="NTP_transferase"/>
    <property type="match status" value="1"/>
</dbReference>
<dbReference type="InterPro" id="IPR011051">
    <property type="entry name" value="RmlC_Cupin_sf"/>
</dbReference>
<organism evidence="3 4">
    <name type="scientific">Lysinibacillus fusiformis</name>
    <dbReference type="NCBI Taxonomy" id="28031"/>
    <lineage>
        <taxon>Bacteria</taxon>
        <taxon>Bacillati</taxon>
        <taxon>Bacillota</taxon>
        <taxon>Bacilli</taxon>
        <taxon>Bacillales</taxon>
        <taxon>Bacillaceae</taxon>
        <taxon>Lysinibacillus</taxon>
    </lineage>
</organism>
<reference evidence="3 4" key="1">
    <citation type="submission" date="2016-09" db="EMBL/GenBank/DDBJ databases">
        <title>Draft genome sequence of the soil isolate, Lysinibacillus fusiformis M5, a potential hypoxanthine producer.</title>
        <authorList>
            <person name="Gallegos-Monterrosa R."/>
            <person name="Maroti G."/>
            <person name="Balint B."/>
            <person name="Kovacs A.T."/>
        </authorList>
    </citation>
    <scope>NUCLEOTIDE SEQUENCE [LARGE SCALE GENOMIC DNA]</scope>
    <source>
        <strain evidence="3 4">M5</strain>
    </source>
</reference>
<dbReference type="InterPro" id="IPR001538">
    <property type="entry name" value="Man6P_isomerase-2_C"/>
</dbReference>
<dbReference type="Gene3D" id="2.60.120.10">
    <property type="entry name" value="Jelly Rolls"/>
    <property type="match status" value="1"/>
</dbReference>
<dbReference type="Pfam" id="PF01050">
    <property type="entry name" value="MannoseP_isomer"/>
    <property type="match status" value="1"/>
</dbReference>
<evidence type="ECO:0000313" key="3">
    <source>
        <dbReference type="EMBL" id="ODV54868.1"/>
    </source>
</evidence>
<feature type="domain" description="Nucleotidyl transferase" evidence="1">
    <location>
        <begin position="4"/>
        <end position="266"/>
    </location>
</feature>
<gene>
    <name evidence="3" type="ORF">BG258_02670</name>
</gene>
<dbReference type="Proteomes" id="UP000094784">
    <property type="component" value="Unassembled WGS sequence"/>
</dbReference>
<dbReference type="GO" id="GO:0009298">
    <property type="term" value="P:GDP-mannose biosynthetic process"/>
    <property type="evidence" value="ECO:0007669"/>
    <property type="project" value="TreeGrafter"/>
</dbReference>
<dbReference type="GO" id="GO:0005976">
    <property type="term" value="P:polysaccharide metabolic process"/>
    <property type="evidence" value="ECO:0007669"/>
    <property type="project" value="InterPro"/>
</dbReference>
<protein>
    <submittedName>
        <fullName evidence="3">Mannose-1-phosphate guanylyltransferase</fullName>
    </submittedName>
</protein>
<dbReference type="InterPro" id="IPR005835">
    <property type="entry name" value="NTP_transferase_dom"/>
</dbReference>
<dbReference type="Gene3D" id="3.90.550.10">
    <property type="entry name" value="Spore Coat Polysaccharide Biosynthesis Protein SpsA, Chain A"/>
    <property type="match status" value="1"/>
</dbReference>
<evidence type="ECO:0000259" key="1">
    <source>
        <dbReference type="Pfam" id="PF00483"/>
    </source>
</evidence>
<dbReference type="InterPro" id="IPR029044">
    <property type="entry name" value="Nucleotide-diphossugar_trans"/>
</dbReference>
<dbReference type="PANTHER" id="PTHR46390">
    <property type="entry name" value="MANNOSE-1-PHOSPHATE GUANYLYLTRANSFERASE"/>
    <property type="match status" value="1"/>
</dbReference>
<evidence type="ECO:0000259" key="2">
    <source>
        <dbReference type="Pfam" id="PF01050"/>
    </source>
</evidence>
<accession>A0A1E4R371</accession>
<dbReference type="EMBL" id="MECQ01000001">
    <property type="protein sequence ID" value="ODV54868.1"/>
    <property type="molecule type" value="Genomic_DNA"/>
</dbReference>
<dbReference type="OrthoDB" id="9806359at2"/>